<dbReference type="FunFam" id="3.30.70.270:FF:000001">
    <property type="entry name" value="Diguanylate cyclase domain protein"/>
    <property type="match status" value="1"/>
</dbReference>
<name>A0A8J6NR92_9BACT</name>
<evidence type="ECO:0000256" key="2">
    <source>
        <dbReference type="ARBA" id="ARBA00034247"/>
    </source>
</evidence>
<dbReference type="SMART" id="SM00267">
    <property type="entry name" value="GGDEF"/>
    <property type="match status" value="1"/>
</dbReference>
<evidence type="ECO:0000313" key="4">
    <source>
        <dbReference type="EMBL" id="MBC8360730.1"/>
    </source>
</evidence>
<protein>
    <recommendedName>
        <fullName evidence="1">diguanylate cyclase</fullName>
        <ecNumber evidence="1">2.7.7.65</ecNumber>
    </recommendedName>
</protein>
<dbReference type="NCBIfam" id="TIGR00254">
    <property type="entry name" value="GGDEF"/>
    <property type="match status" value="1"/>
</dbReference>
<dbReference type="InterPro" id="IPR035965">
    <property type="entry name" value="PAS-like_dom_sf"/>
</dbReference>
<evidence type="ECO:0000259" key="3">
    <source>
        <dbReference type="PROSITE" id="PS50887"/>
    </source>
</evidence>
<dbReference type="CDD" id="cd01949">
    <property type="entry name" value="GGDEF"/>
    <property type="match status" value="1"/>
</dbReference>
<dbReference type="InterPro" id="IPR000160">
    <property type="entry name" value="GGDEF_dom"/>
</dbReference>
<dbReference type="AlphaFoldDB" id="A0A8J6NR92"/>
<dbReference type="Gene3D" id="3.30.70.270">
    <property type="match status" value="1"/>
</dbReference>
<comment type="caution">
    <text evidence="4">The sequence shown here is derived from an EMBL/GenBank/DDBJ whole genome shotgun (WGS) entry which is preliminary data.</text>
</comment>
<dbReference type="Proteomes" id="UP000603434">
    <property type="component" value="Unassembled WGS sequence"/>
</dbReference>
<dbReference type="NCBIfam" id="TIGR00229">
    <property type="entry name" value="sensory_box"/>
    <property type="match status" value="1"/>
</dbReference>
<dbReference type="EMBL" id="JACNJH010000102">
    <property type="protein sequence ID" value="MBC8360730.1"/>
    <property type="molecule type" value="Genomic_DNA"/>
</dbReference>
<dbReference type="InterPro" id="IPR029787">
    <property type="entry name" value="Nucleotide_cyclase"/>
</dbReference>
<evidence type="ECO:0000313" key="5">
    <source>
        <dbReference type="Proteomes" id="UP000603434"/>
    </source>
</evidence>
<accession>A0A8J6NR92</accession>
<dbReference type="PANTHER" id="PTHR45138:SF9">
    <property type="entry name" value="DIGUANYLATE CYCLASE DGCM-RELATED"/>
    <property type="match status" value="1"/>
</dbReference>
<organism evidence="4 5">
    <name type="scientific">Candidatus Desulfatibia profunda</name>
    <dbReference type="NCBI Taxonomy" id="2841695"/>
    <lineage>
        <taxon>Bacteria</taxon>
        <taxon>Pseudomonadati</taxon>
        <taxon>Thermodesulfobacteriota</taxon>
        <taxon>Desulfobacteria</taxon>
        <taxon>Desulfobacterales</taxon>
        <taxon>Desulfobacterales incertae sedis</taxon>
        <taxon>Candidatus Desulfatibia</taxon>
    </lineage>
</organism>
<dbReference type="InterPro" id="IPR050469">
    <property type="entry name" value="Diguanylate_Cyclase"/>
</dbReference>
<dbReference type="Gene3D" id="3.30.450.20">
    <property type="entry name" value="PAS domain"/>
    <property type="match status" value="1"/>
</dbReference>
<dbReference type="InterPro" id="IPR000014">
    <property type="entry name" value="PAS"/>
</dbReference>
<proteinExistence type="predicted"/>
<feature type="domain" description="GGDEF" evidence="3">
    <location>
        <begin position="182"/>
        <end position="314"/>
    </location>
</feature>
<dbReference type="PANTHER" id="PTHR45138">
    <property type="entry name" value="REGULATORY COMPONENTS OF SENSORY TRANSDUCTION SYSTEM"/>
    <property type="match status" value="1"/>
</dbReference>
<comment type="catalytic activity">
    <reaction evidence="2">
        <text>2 GTP = 3',3'-c-di-GMP + 2 diphosphate</text>
        <dbReference type="Rhea" id="RHEA:24898"/>
        <dbReference type="ChEBI" id="CHEBI:33019"/>
        <dbReference type="ChEBI" id="CHEBI:37565"/>
        <dbReference type="ChEBI" id="CHEBI:58805"/>
        <dbReference type="EC" id="2.7.7.65"/>
    </reaction>
</comment>
<evidence type="ECO:0000256" key="1">
    <source>
        <dbReference type="ARBA" id="ARBA00012528"/>
    </source>
</evidence>
<dbReference type="Pfam" id="PF08448">
    <property type="entry name" value="PAS_4"/>
    <property type="match status" value="1"/>
</dbReference>
<dbReference type="GO" id="GO:0052621">
    <property type="term" value="F:diguanylate cyclase activity"/>
    <property type="evidence" value="ECO:0007669"/>
    <property type="project" value="UniProtKB-EC"/>
</dbReference>
<dbReference type="SUPFAM" id="SSF55073">
    <property type="entry name" value="Nucleotide cyclase"/>
    <property type="match status" value="1"/>
</dbReference>
<dbReference type="GO" id="GO:0043709">
    <property type="term" value="P:cell adhesion involved in single-species biofilm formation"/>
    <property type="evidence" value="ECO:0007669"/>
    <property type="project" value="TreeGrafter"/>
</dbReference>
<dbReference type="InterPro" id="IPR013656">
    <property type="entry name" value="PAS_4"/>
</dbReference>
<dbReference type="GO" id="GO:0005886">
    <property type="term" value="C:plasma membrane"/>
    <property type="evidence" value="ECO:0007669"/>
    <property type="project" value="TreeGrafter"/>
</dbReference>
<reference evidence="4 5" key="1">
    <citation type="submission" date="2020-08" db="EMBL/GenBank/DDBJ databases">
        <title>Bridging the membrane lipid divide: bacteria of the FCB group superphylum have the potential to synthesize archaeal ether lipids.</title>
        <authorList>
            <person name="Villanueva L."/>
            <person name="Von Meijenfeldt F.A.B."/>
            <person name="Westbye A.B."/>
            <person name="Yadav S."/>
            <person name="Hopmans E.C."/>
            <person name="Dutilh B.E."/>
            <person name="Sinninghe Damste J.S."/>
        </authorList>
    </citation>
    <scope>NUCLEOTIDE SEQUENCE [LARGE SCALE GENOMIC DNA]</scope>
    <source>
        <strain evidence="4">NIOZ-UU30</strain>
    </source>
</reference>
<dbReference type="EC" id="2.7.7.65" evidence="1"/>
<sequence>MAEKSPARISGVLRMIFSQIFEMVNVGIVILDKEFKVYKWNRWMETYGKIPAEKIVGASLFTFFPDLNTPSFRRNFKAVTTFGNFAFFSQNLHGHLFPFKATNTLGTDIKYMQQNCTMGPIRDENNIINYVYIMVHDVTEIAVYEQKLLEMNIKDPMTGVYNRRYLESCLEREFEIHKRYKKPLSLIMLDIDFFKRVNDTCGHQCGDSILIECASFIDSNIRTVDILARYGGEEFCCLLPETRIESALSTAERIRKKIEDHTFHVNKTKIKITVSQGVAVLSPEITSPETLLKIADSALYKAKEDGRNRTVTIS</sequence>
<dbReference type="Pfam" id="PF00990">
    <property type="entry name" value="GGDEF"/>
    <property type="match status" value="1"/>
</dbReference>
<dbReference type="PROSITE" id="PS50887">
    <property type="entry name" value="GGDEF"/>
    <property type="match status" value="1"/>
</dbReference>
<gene>
    <name evidence="4" type="ORF">H8E23_04980</name>
</gene>
<dbReference type="SUPFAM" id="SSF55785">
    <property type="entry name" value="PYP-like sensor domain (PAS domain)"/>
    <property type="match status" value="1"/>
</dbReference>
<dbReference type="InterPro" id="IPR043128">
    <property type="entry name" value="Rev_trsase/Diguanyl_cyclase"/>
</dbReference>
<dbReference type="GO" id="GO:1902201">
    <property type="term" value="P:negative regulation of bacterial-type flagellum-dependent cell motility"/>
    <property type="evidence" value="ECO:0007669"/>
    <property type="project" value="TreeGrafter"/>
</dbReference>